<dbReference type="InterPro" id="IPR011991">
    <property type="entry name" value="ArsR-like_HTH"/>
</dbReference>
<dbReference type="Proteomes" id="UP001329151">
    <property type="component" value="Chromosome"/>
</dbReference>
<keyword evidence="2" id="KW-0238">DNA-binding</keyword>
<keyword evidence="3" id="KW-0804">Transcription</keyword>
<feature type="domain" description="HTH arsR-type" evidence="4">
    <location>
        <begin position="4"/>
        <end position="97"/>
    </location>
</feature>
<evidence type="ECO:0000256" key="1">
    <source>
        <dbReference type="ARBA" id="ARBA00023015"/>
    </source>
</evidence>
<name>A0AA86J1E4_9BURK</name>
<evidence type="ECO:0000259" key="4">
    <source>
        <dbReference type="PROSITE" id="PS50987"/>
    </source>
</evidence>
<evidence type="ECO:0000256" key="3">
    <source>
        <dbReference type="ARBA" id="ARBA00023163"/>
    </source>
</evidence>
<dbReference type="Gene3D" id="1.10.10.10">
    <property type="entry name" value="Winged helix-like DNA-binding domain superfamily/Winged helix DNA-binding domain"/>
    <property type="match status" value="1"/>
</dbReference>
<dbReference type="PRINTS" id="PR00778">
    <property type="entry name" value="HTHARSR"/>
</dbReference>
<dbReference type="InterPro" id="IPR051011">
    <property type="entry name" value="Metal_resp_trans_reg"/>
</dbReference>
<dbReference type="KEGG" id="lto:RGQ30_13020"/>
<dbReference type="Pfam" id="PF01022">
    <property type="entry name" value="HTH_5"/>
    <property type="match status" value="1"/>
</dbReference>
<dbReference type="SMART" id="SM00418">
    <property type="entry name" value="HTH_ARSR"/>
    <property type="match status" value="1"/>
</dbReference>
<dbReference type="InterPro" id="IPR001845">
    <property type="entry name" value="HTH_ArsR_DNA-bd_dom"/>
</dbReference>
<dbReference type="InterPro" id="IPR036390">
    <property type="entry name" value="WH_DNA-bd_sf"/>
</dbReference>
<dbReference type="PANTHER" id="PTHR43132:SF9">
    <property type="entry name" value="ARSR FAMILY TRANSCRIPTIONAL REGULATORY PROTEIN"/>
    <property type="match status" value="1"/>
</dbReference>
<proteinExistence type="predicted"/>
<evidence type="ECO:0000313" key="5">
    <source>
        <dbReference type="EMBL" id="BET25801.1"/>
    </source>
</evidence>
<keyword evidence="1" id="KW-0805">Transcription regulation</keyword>
<dbReference type="PANTHER" id="PTHR43132">
    <property type="entry name" value="ARSENICAL RESISTANCE OPERON REPRESSOR ARSR-RELATED"/>
    <property type="match status" value="1"/>
</dbReference>
<dbReference type="InterPro" id="IPR036388">
    <property type="entry name" value="WH-like_DNA-bd_sf"/>
</dbReference>
<dbReference type="NCBIfam" id="NF033788">
    <property type="entry name" value="HTH_metalloreg"/>
    <property type="match status" value="1"/>
</dbReference>
<dbReference type="RefSeq" id="WP_130556676.1">
    <property type="nucleotide sequence ID" value="NZ_AP028947.1"/>
</dbReference>
<dbReference type="GO" id="GO:0003700">
    <property type="term" value="F:DNA-binding transcription factor activity"/>
    <property type="evidence" value="ECO:0007669"/>
    <property type="project" value="InterPro"/>
</dbReference>
<dbReference type="EMBL" id="AP028947">
    <property type="protein sequence ID" value="BET25801.1"/>
    <property type="molecule type" value="Genomic_DNA"/>
</dbReference>
<keyword evidence="6" id="KW-1185">Reference proteome</keyword>
<reference evidence="5 6" key="1">
    <citation type="submission" date="2023-10" db="EMBL/GenBank/DDBJ databases">
        <title>Complete Genome Sequence of Limnobacter thiooxidans CS-K2T, Isolated from freshwater lake sediments in Bavaria, Germany.</title>
        <authorList>
            <person name="Naruki M."/>
            <person name="Watanabe A."/>
            <person name="Warashina T."/>
            <person name="Morita T."/>
            <person name="Arakawa K."/>
        </authorList>
    </citation>
    <scope>NUCLEOTIDE SEQUENCE [LARGE SCALE GENOMIC DNA]</scope>
    <source>
        <strain evidence="5 6">CS-K2</strain>
    </source>
</reference>
<evidence type="ECO:0000256" key="2">
    <source>
        <dbReference type="ARBA" id="ARBA00023125"/>
    </source>
</evidence>
<organism evidence="5 6">
    <name type="scientific">Limnobacter thiooxidans</name>
    <dbReference type="NCBI Taxonomy" id="131080"/>
    <lineage>
        <taxon>Bacteria</taxon>
        <taxon>Pseudomonadati</taxon>
        <taxon>Pseudomonadota</taxon>
        <taxon>Betaproteobacteria</taxon>
        <taxon>Burkholderiales</taxon>
        <taxon>Burkholderiaceae</taxon>
        <taxon>Limnobacter</taxon>
    </lineage>
</organism>
<protein>
    <submittedName>
        <fullName evidence="5">Metalloregulator ArsR/SmtB family transcription factor</fullName>
    </submittedName>
</protein>
<sequence length="114" mass="12819">MSELDSLLEQVSGYFAVLSEPTRLKIIHALCNGEKSVNDIVDEVDSTQSNISRHLNLMYRAGVLQRRKEGTLVLYQVKEPTVVELCRTVCVHVAAKLDVVSASPRDFPEFFKQP</sequence>
<dbReference type="AlphaFoldDB" id="A0AA86J1E4"/>
<dbReference type="SUPFAM" id="SSF46785">
    <property type="entry name" value="Winged helix' DNA-binding domain"/>
    <property type="match status" value="1"/>
</dbReference>
<accession>A0AA86J1E4</accession>
<dbReference type="PROSITE" id="PS50987">
    <property type="entry name" value="HTH_ARSR_2"/>
    <property type="match status" value="1"/>
</dbReference>
<dbReference type="CDD" id="cd00090">
    <property type="entry name" value="HTH_ARSR"/>
    <property type="match status" value="1"/>
</dbReference>
<evidence type="ECO:0000313" key="6">
    <source>
        <dbReference type="Proteomes" id="UP001329151"/>
    </source>
</evidence>
<dbReference type="GO" id="GO:0003677">
    <property type="term" value="F:DNA binding"/>
    <property type="evidence" value="ECO:0007669"/>
    <property type="project" value="UniProtKB-KW"/>
</dbReference>
<gene>
    <name evidence="5" type="ORF">RGQ30_13020</name>
</gene>